<evidence type="ECO:0000313" key="3">
    <source>
        <dbReference type="Proteomes" id="UP000294813"/>
    </source>
</evidence>
<reference evidence="2 3" key="1">
    <citation type="submission" date="2019-03" db="EMBL/GenBank/DDBJ databases">
        <title>Genomic Encyclopedia of Type Strains, Phase IV (KMG-IV): sequencing the most valuable type-strain genomes for metagenomic binning, comparative biology and taxonomic classification.</title>
        <authorList>
            <person name="Goeker M."/>
        </authorList>
    </citation>
    <scope>NUCLEOTIDE SEQUENCE [LARGE SCALE GENOMIC DNA]</scope>
    <source>
        <strain evidence="2 3">DSM 11170</strain>
    </source>
</reference>
<protein>
    <submittedName>
        <fullName evidence="2">Uncharacterized protein</fullName>
    </submittedName>
</protein>
<name>A0A4R2RQU8_9FIRM</name>
<dbReference type="EMBL" id="SLXT01000006">
    <property type="protein sequence ID" value="TCP65149.1"/>
    <property type="molecule type" value="Genomic_DNA"/>
</dbReference>
<keyword evidence="3" id="KW-1185">Reference proteome</keyword>
<feature type="region of interest" description="Disordered" evidence="1">
    <location>
        <begin position="139"/>
        <end position="171"/>
    </location>
</feature>
<dbReference type="Proteomes" id="UP000294813">
    <property type="component" value="Unassembled WGS sequence"/>
</dbReference>
<accession>A0A4R2RQU8</accession>
<proteinExistence type="predicted"/>
<evidence type="ECO:0000256" key="1">
    <source>
        <dbReference type="SAM" id="MobiDB-lite"/>
    </source>
</evidence>
<gene>
    <name evidence="2" type="ORF">EDD73_10627</name>
</gene>
<dbReference type="AlphaFoldDB" id="A0A4R2RQU8"/>
<dbReference type="RefSeq" id="WP_131918571.1">
    <property type="nucleotide sequence ID" value="NZ_JAOQNU010000006.1"/>
</dbReference>
<organism evidence="2 3">
    <name type="scientific">Heliophilum fasciatum</name>
    <dbReference type="NCBI Taxonomy" id="35700"/>
    <lineage>
        <taxon>Bacteria</taxon>
        <taxon>Bacillati</taxon>
        <taxon>Bacillota</taxon>
        <taxon>Clostridia</taxon>
        <taxon>Eubacteriales</taxon>
        <taxon>Heliobacteriaceae</taxon>
        <taxon>Heliophilum</taxon>
    </lineage>
</organism>
<comment type="caution">
    <text evidence="2">The sequence shown here is derived from an EMBL/GenBank/DDBJ whole genome shotgun (WGS) entry which is preliminary data.</text>
</comment>
<feature type="compositionally biased region" description="Polar residues" evidence="1">
    <location>
        <begin position="140"/>
        <end position="150"/>
    </location>
</feature>
<sequence>MTIFPTSDLTRPSTLDDVQRALVALQELLSRDKPLSTVERDAAIFRFSLALIALMSIFERMLDREEAPSAQERPLLTLLQQDPDAVESVKYLRICTDAYTQATNRYDEALLHQLFKYLPPLATELRAWVDRLQELPPLSATLTPTGTSPDDATPRPFSSPKTGPRNGKLYN</sequence>
<evidence type="ECO:0000313" key="2">
    <source>
        <dbReference type="EMBL" id="TCP65149.1"/>
    </source>
</evidence>